<evidence type="ECO:0000313" key="3">
    <source>
        <dbReference type="Proteomes" id="UP000602124"/>
    </source>
</evidence>
<sequence>MPFGTTPFTRAHVSDLKSAIRDRYPEIKSSHVDEAIAFGFGFDTYAALLPVLIMADQTSCLTAQLVPDWFAVRLAQHGYDPMRYADLRHILWSSVPETRPAAKHRQEAARDMFRPRPANDS</sequence>
<evidence type="ECO:0000256" key="1">
    <source>
        <dbReference type="SAM" id="MobiDB-lite"/>
    </source>
</evidence>
<proteinExistence type="predicted"/>
<keyword evidence="3" id="KW-1185">Reference proteome</keyword>
<dbReference type="EMBL" id="JAEKMH010000003">
    <property type="protein sequence ID" value="MBJ3785857.1"/>
    <property type="molecule type" value="Genomic_DNA"/>
</dbReference>
<comment type="caution">
    <text evidence="2">The sequence shown here is derived from an EMBL/GenBank/DDBJ whole genome shotgun (WGS) entry which is preliminary data.</text>
</comment>
<protein>
    <submittedName>
        <fullName evidence="2">Uncharacterized protein</fullName>
    </submittedName>
</protein>
<name>A0A934IWW6_9HYPH</name>
<dbReference type="RefSeq" id="WP_198877079.1">
    <property type="nucleotide sequence ID" value="NZ_JAEKMH010000003.1"/>
</dbReference>
<dbReference type="AlphaFoldDB" id="A0A934IWW6"/>
<evidence type="ECO:0000313" key="2">
    <source>
        <dbReference type="EMBL" id="MBJ3785857.1"/>
    </source>
</evidence>
<feature type="region of interest" description="Disordered" evidence="1">
    <location>
        <begin position="99"/>
        <end position="121"/>
    </location>
</feature>
<feature type="compositionally biased region" description="Basic and acidic residues" evidence="1">
    <location>
        <begin position="104"/>
        <end position="121"/>
    </location>
</feature>
<organism evidence="2 3">
    <name type="scientific">Devosia sediminis</name>
    <dbReference type="NCBI Taxonomy" id="2798801"/>
    <lineage>
        <taxon>Bacteria</taxon>
        <taxon>Pseudomonadati</taxon>
        <taxon>Pseudomonadota</taxon>
        <taxon>Alphaproteobacteria</taxon>
        <taxon>Hyphomicrobiales</taxon>
        <taxon>Devosiaceae</taxon>
        <taxon>Devosia</taxon>
    </lineage>
</organism>
<accession>A0A934IWW6</accession>
<dbReference type="Proteomes" id="UP000602124">
    <property type="component" value="Unassembled WGS sequence"/>
</dbReference>
<reference evidence="2" key="1">
    <citation type="submission" date="2020-12" db="EMBL/GenBank/DDBJ databases">
        <title>Devosia sp. MSA67 isolated from Mo River.</title>
        <authorList>
            <person name="Ma F."/>
            <person name="Zi Z."/>
        </authorList>
    </citation>
    <scope>NUCLEOTIDE SEQUENCE</scope>
    <source>
        <strain evidence="2">MSA67</strain>
    </source>
</reference>
<gene>
    <name evidence="2" type="ORF">JEQ47_14110</name>
</gene>